<dbReference type="CDD" id="cd05581">
    <property type="entry name" value="STKc_PDK1"/>
    <property type="match status" value="1"/>
</dbReference>
<evidence type="ECO:0000256" key="1">
    <source>
        <dbReference type="ARBA" id="ARBA00010006"/>
    </source>
</evidence>
<comment type="similarity">
    <text evidence="1">Belongs to the protein kinase superfamily. AGC Ser/Thr protein kinase family. PDPK1 subfamily.</text>
</comment>
<dbReference type="Gene3D" id="1.10.510.10">
    <property type="entry name" value="Transferase(Phosphotransferase) domain 1"/>
    <property type="match status" value="1"/>
</dbReference>
<evidence type="ECO:0000256" key="4">
    <source>
        <dbReference type="ARBA" id="ARBA00022679"/>
    </source>
</evidence>
<dbReference type="GO" id="GO:0000196">
    <property type="term" value="P:cell integrity MAPK cascade"/>
    <property type="evidence" value="ECO:0007669"/>
    <property type="project" value="EnsemblFungi"/>
</dbReference>
<dbReference type="PANTHER" id="PTHR24356:SF405">
    <property type="entry name" value="SERINE_THREONINE-PROTEIN KINASE PKH3"/>
    <property type="match status" value="1"/>
</dbReference>
<evidence type="ECO:0000313" key="13">
    <source>
        <dbReference type="EMBL" id="KTA95015.1"/>
    </source>
</evidence>
<dbReference type="InterPro" id="IPR000719">
    <property type="entry name" value="Prot_kinase_dom"/>
</dbReference>
<dbReference type="AlphaFoldDB" id="A0A0W0CJB7"/>
<feature type="binding site" evidence="10">
    <location>
        <position position="41"/>
    </location>
    <ligand>
        <name>ATP</name>
        <dbReference type="ChEBI" id="CHEBI:30616"/>
    </ligand>
</feature>
<evidence type="ECO:0000256" key="11">
    <source>
        <dbReference type="SAM" id="MobiDB-lite"/>
    </source>
</evidence>
<dbReference type="SUPFAM" id="SSF56112">
    <property type="entry name" value="Protein kinase-like (PK-like)"/>
    <property type="match status" value="1"/>
</dbReference>
<feature type="compositionally biased region" description="Basic residues" evidence="11">
    <location>
        <begin position="871"/>
        <end position="882"/>
    </location>
</feature>
<dbReference type="EC" id="2.7.11.1" evidence="2"/>
<feature type="region of interest" description="Disordered" evidence="11">
    <location>
        <begin position="971"/>
        <end position="991"/>
    </location>
</feature>
<accession>A0A0W0CJB7</accession>
<dbReference type="InterPro" id="IPR008271">
    <property type="entry name" value="Ser/Thr_kinase_AS"/>
</dbReference>
<evidence type="ECO:0000256" key="6">
    <source>
        <dbReference type="ARBA" id="ARBA00022777"/>
    </source>
</evidence>
<dbReference type="PROSITE" id="PS50011">
    <property type="entry name" value="PROTEIN_KINASE_DOM"/>
    <property type="match status" value="1"/>
</dbReference>
<keyword evidence="5 10" id="KW-0547">Nucleotide-binding</keyword>
<gene>
    <name evidence="13" type="ORF">AO440_003527</name>
</gene>
<feature type="region of interest" description="Disordered" evidence="11">
    <location>
        <begin position="553"/>
        <end position="603"/>
    </location>
</feature>
<dbReference type="FunFam" id="3.30.200.20:FF:000191">
    <property type="entry name" value="3-phosphoinositide-dependent protein kinase 2-like"/>
    <property type="match status" value="1"/>
</dbReference>
<feature type="compositionally biased region" description="Basic and acidic residues" evidence="11">
    <location>
        <begin position="797"/>
        <end position="810"/>
    </location>
</feature>
<sequence>MTSRKRSPHEFIFKEELGHGSYSTVYKALDKKDLKKPYAIKVCSKRHIIKEAKVKYVTIEKNTLNLLARGNHPGIVKLYYTFHDEENLYFVLDYASGGELLSLLHKMGTFTDSWAKHFAAQLVDTLEFMHARGVIHRDLKPENVLLSKEGILMITDFGAAATQNNFSDKDNTRSNANEGIPKDDVPSSGDKTECSSFVGTAEYVSPELLLYNKCSFGSDIWALGCMVYQFIQGFPPFRGENELKTFEKIVSLDYSWNPERQTNFGTINIQVVNLVRRMLTIDTTQRATIDQIKRDPWFANVDWGDKKKLWRGIWQIQNQITPTNAYISPSNVHTNVSHQNILQNRQLHVIDTPLRNIPVTKQKRKKPAKEFNTTSSIVEWRKKLGIASSSTHNSTQSISNIVVDSFKPELPTNKVIITKEIPVGNVSINQVGANLDSVSPIPTSMKLQNQPSNKELNRTPQTIHPIPAINSLNSPTLPNPNPNPIPPHQDLKGKINHSNEPAIVSASQSNFVNPAHIGHNSAVHEIAETKKRDQQRNISNSNMNLNYTNSLEEVPQMNDGGLSNGVQDENRSRQSSTSNVEASQSTMRIACDMPNGDSKLKNQSSQVEREEAIKKPLKITPGLEILKQDFVYVKTISYDAAGPDMAINSYKTINDDLITSLVAKHKSSLRPINIFPQLLVLYKDGSLAYKEVNTESRKGEKALNPMVNLGDVNLSMYDFEFDESLRRGFLILEKYKYKLWFISLPSYSLLATFPRELTTRLLINNNEKWIDSFFRTRKIIENGFDIDKKIEGLDIKEKKETPAGKPKDELISPTTEKNGSLPPKKADSIKSKKSISSSLNSSTPPVLKKKQATDVKEKPLSKEFMNSSTTKTKKPIKPKLRQPPHINTGHSSLVNTTNSGRKRSVSSTPSTPQSPVPNMKVPPRPGSVSHGSPIQYSPSAFSPKPGANSEKIHVSSSRYEVIQSIKNNGNLIDRNQASSGASAAFRSLQKR</sequence>
<dbReference type="GO" id="GO:0032511">
    <property type="term" value="P:late endosome to vacuole transport via multivesicular body sorting pathway"/>
    <property type="evidence" value="ECO:0007669"/>
    <property type="project" value="UniProtKB-ARBA"/>
</dbReference>
<comment type="catalytic activity">
    <reaction evidence="9">
        <text>L-seryl-[protein] + ATP = O-phospho-L-seryl-[protein] + ADP + H(+)</text>
        <dbReference type="Rhea" id="RHEA:17989"/>
        <dbReference type="Rhea" id="RHEA-COMP:9863"/>
        <dbReference type="Rhea" id="RHEA-COMP:11604"/>
        <dbReference type="ChEBI" id="CHEBI:15378"/>
        <dbReference type="ChEBI" id="CHEBI:29999"/>
        <dbReference type="ChEBI" id="CHEBI:30616"/>
        <dbReference type="ChEBI" id="CHEBI:83421"/>
        <dbReference type="ChEBI" id="CHEBI:456216"/>
        <dbReference type="EC" id="2.7.11.1"/>
    </reaction>
</comment>
<dbReference type="PANTHER" id="PTHR24356">
    <property type="entry name" value="SERINE/THREONINE-PROTEIN KINASE"/>
    <property type="match status" value="1"/>
</dbReference>
<proteinExistence type="inferred from homology"/>
<feature type="region of interest" description="Disordered" evidence="11">
    <location>
        <begin position="797"/>
        <end position="955"/>
    </location>
</feature>
<protein>
    <recommendedName>
        <fullName evidence="2">non-specific serine/threonine protein kinase</fullName>
        <ecNumber evidence="2">2.7.11.1</ecNumber>
    </recommendedName>
</protein>
<name>A0A0W0CJB7_CANGB</name>
<comment type="catalytic activity">
    <reaction evidence="8">
        <text>L-threonyl-[protein] + ATP = O-phospho-L-threonyl-[protein] + ADP + H(+)</text>
        <dbReference type="Rhea" id="RHEA:46608"/>
        <dbReference type="Rhea" id="RHEA-COMP:11060"/>
        <dbReference type="Rhea" id="RHEA-COMP:11605"/>
        <dbReference type="ChEBI" id="CHEBI:15378"/>
        <dbReference type="ChEBI" id="CHEBI:30013"/>
        <dbReference type="ChEBI" id="CHEBI:30616"/>
        <dbReference type="ChEBI" id="CHEBI:61977"/>
        <dbReference type="ChEBI" id="CHEBI:456216"/>
        <dbReference type="EC" id="2.7.11.1"/>
    </reaction>
</comment>
<feature type="compositionally biased region" description="Pro residues" evidence="11">
    <location>
        <begin position="912"/>
        <end position="925"/>
    </location>
</feature>
<comment type="caution">
    <text evidence="13">The sequence shown here is derived from an EMBL/GenBank/DDBJ whole genome shotgun (WGS) entry which is preliminary data.</text>
</comment>
<dbReference type="GO" id="GO:0005524">
    <property type="term" value="F:ATP binding"/>
    <property type="evidence" value="ECO:0007669"/>
    <property type="project" value="UniProtKB-UniRule"/>
</dbReference>
<feature type="compositionally biased region" description="Polar residues" evidence="11">
    <location>
        <begin position="888"/>
        <end position="899"/>
    </location>
</feature>
<evidence type="ECO:0000256" key="5">
    <source>
        <dbReference type="ARBA" id="ARBA00022741"/>
    </source>
</evidence>
<dbReference type="GO" id="GO:0060211">
    <property type="term" value="P:regulation of nuclear-transcribed mRNA poly(A) tail shortening"/>
    <property type="evidence" value="ECO:0007669"/>
    <property type="project" value="UniProtKB-ARBA"/>
</dbReference>
<feature type="compositionally biased region" description="Polar residues" evidence="11">
    <location>
        <begin position="442"/>
        <end position="462"/>
    </location>
</feature>
<evidence type="ECO:0000256" key="7">
    <source>
        <dbReference type="ARBA" id="ARBA00022840"/>
    </source>
</evidence>
<reference evidence="13 14" key="1">
    <citation type="submission" date="2015-10" db="EMBL/GenBank/DDBJ databases">
        <title>Draft genomes sequences of Candida glabrata isolates 1A, 1B, 2A, 2B, 3A and 3B.</title>
        <authorList>
            <person name="Haavelsrud O.E."/>
            <person name="Gaustad P."/>
        </authorList>
    </citation>
    <scope>NUCLEOTIDE SEQUENCE [LARGE SCALE GENOMIC DNA]</scope>
    <source>
        <strain evidence="13">910700640</strain>
    </source>
</reference>
<feature type="domain" description="Protein kinase" evidence="12">
    <location>
        <begin position="11"/>
        <end position="298"/>
    </location>
</feature>
<dbReference type="GO" id="GO:0010606">
    <property type="term" value="P:positive regulation of cytoplasmic mRNA processing body assembly"/>
    <property type="evidence" value="ECO:0007669"/>
    <property type="project" value="UniProtKB-ARBA"/>
</dbReference>
<dbReference type="Pfam" id="PF00069">
    <property type="entry name" value="Pkinase"/>
    <property type="match status" value="1"/>
</dbReference>
<dbReference type="Pfam" id="PF25347">
    <property type="entry name" value="PH_PKH3_C"/>
    <property type="match status" value="1"/>
</dbReference>
<keyword evidence="3" id="KW-0723">Serine/threonine-protein kinase</keyword>
<evidence type="ECO:0000256" key="3">
    <source>
        <dbReference type="ARBA" id="ARBA00022527"/>
    </source>
</evidence>
<dbReference type="VEuPathDB" id="FungiDB:GWK60_K06325"/>
<feature type="compositionally biased region" description="Basic and acidic residues" evidence="11">
    <location>
        <begin position="851"/>
        <end position="861"/>
    </location>
</feature>
<dbReference type="InterPro" id="IPR017441">
    <property type="entry name" value="Protein_kinase_ATP_BS"/>
</dbReference>
<dbReference type="SMART" id="SM00220">
    <property type="entry name" value="S_TKc"/>
    <property type="match status" value="1"/>
</dbReference>
<feature type="compositionally biased region" description="Polar residues" evidence="11">
    <location>
        <begin position="971"/>
        <end position="981"/>
    </location>
</feature>
<feature type="compositionally biased region" description="Polar residues" evidence="11">
    <location>
        <begin position="929"/>
        <end position="940"/>
    </location>
</feature>
<evidence type="ECO:0000256" key="10">
    <source>
        <dbReference type="PROSITE-ProRule" id="PRU10141"/>
    </source>
</evidence>
<dbReference type="InterPro" id="IPR039046">
    <property type="entry name" value="PDPK1"/>
</dbReference>
<dbReference type="Gene3D" id="3.30.200.20">
    <property type="entry name" value="Phosphorylase Kinase, domain 1"/>
    <property type="match status" value="1"/>
</dbReference>
<keyword evidence="6 13" id="KW-0418">Kinase</keyword>
<organism evidence="13 14">
    <name type="scientific">Candida glabrata</name>
    <name type="common">Yeast</name>
    <name type="synonym">Torulopsis glabrata</name>
    <dbReference type="NCBI Taxonomy" id="5478"/>
    <lineage>
        <taxon>Eukaryota</taxon>
        <taxon>Fungi</taxon>
        <taxon>Dikarya</taxon>
        <taxon>Ascomycota</taxon>
        <taxon>Saccharomycotina</taxon>
        <taxon>Saccharomycetes</taxon>
        <taxon>Saccharomycetales</taxon>
        <taxon>Saccharomycetaceae</taxon>
        <taxon>Nakaseomyces</taxon>
    </lineage>
</organism>
<dbReference type="VEuPathDB" id="FungiDB:B1J91_K06479g"/>
<feature type="compositionally biased region" description="Pro residues" evidence="11">
    <location>
        <begin position="477"/>
        <end position="487"/>
    </location>
</feature>
<dbReference type="Proteomes" id="UP000054886">
    <property type="component" value="Unassembled WGS sequence"/>
</dbReference>
<keyword evidence="4" id="KW-0808">Transferase</keyword>
<evidence type="ECO:0000259" key="12">
    <source>
        <dbReference type="PROSITE" id="PS50011"/>
    </source>
</evidence>
<feature type="region of interest" description="Disordered" evidence="11">
    <location>
        <begin position="165"/>
        <end position="188"/>
    </location>
</feature>
<evidence type="ECO:0000313" key="14">
    <source>
        <dbReference type="Proteomes" id="UP000054886"/>
    </source>
</evidence>
<dbReference type="GO" id="GO:0005938">
    <property type="term" value="C:cell cortex"/>
    <property type="evidence" value="ECO:0007669"/>
    <property type="project" value="UniProtKB-ARBA"/>
</dbReference>
<evidence type="ECO:0000256" key="2">
    <source>
        <dbReference type="ARBA" id="ARBA00012513"/>
    </source>
</evidence>
<dbReference type="InterPro" id="IPR050236">
    <property type="entry name" value="Ser_Thr_kinase_AGC"/>
</dbReference>
<dbReference type="InterPro" id="IPR057614">
    <property type="entry name" value="PH_PKH3_C"/>
</dbReference>
<dbReference type="VEuPathDB" id="FungiDB:GVI51_K06325"/>
<dbReference type="VEuPathDB" id="FungiDB:CAGL0K06479g"/>
<keyword evidence="7 10" id="KW-0067">ATP-binding</keyword>
<dbReference type="PROSITE" id="PS00108">
    <property type="entry name" value="PROTEIN_KINASE_ST"/>
    <property type="match status" value="1"/>
</dbReference>
<dbReference type="EMBL" id="LLZZ01000194">
    <property type="protein sequence ID" value="KTA95015.1"/>
    <property type="molecule type" value="Genomic_DNA"/>
</dbReference>
<feature type="compositionally biased region" description="Polar residues" evidence="11">
    <location>
        <begin position="573"/>
        <end position="587"/>
    </location>
</feature>
<evidence type="ECO:0000256" key="8">
    <source>
        <dbReference type="ARBA" id="ARBA00047899"/>
    </source>
</evidence>
<dbReference type="GO" id="GO:0004674">
    <property type="term" value="F:protein serine/threonine kinase activity"/>
    <property type="evidence" value="ECO:0007669"/>
    <property type="project" value="UniProtKB-KW"/>
</dbReference>
<evidence type="ECO:0000256" key="9">
    <source>
        <dbReference type="ARBA" id="ARBA00048679"/>
    </source>
</evidence>
<dbReference type="FunFam" id="1.10.510.10:FF:000534">
    <property type="entry name" value="Serine/threonine-protein kinase PKH2"/>
    <property type="match status" value="1"/>
</dbReference>
<feature type="region of interest" description="Disordered" evidence="11">
    <location>
        <begin position="442"/>
        <end position="495"/>
    </location>
</feature>
<dbReference type="InterPro" id="IPR011009">
    <property type="entry name" value="Kinase-like_dom_sf"/>
</dbReference>
<dbReference type="PROSITE" id="PS00107">
    <property type="entry name" value="PROTEIN_KINASE_ATP"/>
    <property type="match status" value="1"/>
</dbReference>